<dbReference type="Proteomes" id="UP000266723">
    <property type="component" value="Unassembled WGS sequence"/>
</dbReference>
<evidence type="ECO:0000313" key="3">
    <source>
        <dbReference type="Proteomes" id="UP000266723"/>
    </source>
</evidence>
<sequence length="72" mass="7832">MEDDEHQAPQLPFPERIFAGREERVGLSAAASPVNLVDSAFQVKPSVSASLVNLSAVVSPTKLSRLKSWKLK</sequence>
<reference evidence="1" key="1">
    <citation type="submission" date="2019-12" db="EMBL/GenBank/DDBJ databases">
        <title>Genome sequencing and annotation of Brassica cretica.</title>
        <authorList>
            <person name="Studholme D.J."/>
            <person name="Sarris P.F."/>
        </authorList>
    </citation>
    <scope>NUCLEOTIDE SEQUENCE</scope>
    <source>
        <strain evidence="1">PFS-102/07</strain>
        <tissue evidence="1">Leaf</tissue>
    </source>
</reference>
<accession>A0A8S9MCK0</accession>
<evidence type="ECO:0000313" key="1">
    <source>
        <dbReference type="EMBL" id="KAF2615888.1"/>
    </source>
</evidence>
<evidence type="ECO:0000313" key="2">
    <source>
        <dbReference type="EMBL" id="KAF3550299.1"/>
    </source>
</evidence>
<proteinExistence type="predicted"/>
<reference evidence="2 3" key="3">
    <citation type="journal article" date="2020" name="BMC Genomics">
        <title>Intraspecific diversification of the crop wild relative Brassica cretica Lam. using demographic model selection.</title>
        <authorList>
            <person name="Kioukis A."/>
            <person name="Michalopoulou V.A."/>
            <person name="Briers L."/>
            <person name="Pirintsos S."/>
            <person name="Studholme D.J."/>
            <person name="Pavlidis P."/>
            <person name="Sarris P.F."/>
        </authorList>
    </citation>
    <scope>NUCLEOTIDE SEQUENCE [LARGE SCALE GENOMIC DNA]</scope>
    <source>
        <strain evidence="3">cv. PFS-1207/04</strain>
        <strain evidence="2">PFS-1207/04</strain>
    </source>
</reference>
<dbReference type="EMBL" id="QGKV02000832">
    <property type="protein sequence ID" value="KAF3550299.1"/>
    <property type="molecule type" value="Genomic_DNA"/>
</dbReference>
<keyword evidence="3" id="KW-1185">Reference proteome</keyword>
<gene>
    <name evidence="2" type="ORF">DY000_02009403</name>
    <name evidence="1" type="ORF">F2Q70_00013005</name>
</gene>
<reference evidence="2" key="2">
    <citation type="submission" date="2019-12" db="EMBL/GenBank/DDBJ databases">
        <authorList>
            <person name="Studholme D.J."/>
            <person name="Sarris P."/>
        </authorList>
    </citation>
    <scope>NUCLEOTIDE SEQUENCE</scope>
    <source>
        <strain evidence="2">PFS-1207/04</strain>
        <tissue evidence="2">Leaf</tissue>
    </source>
</reference>
<dbReference type="AlphaFoldDB" id="A0A8S9MCK0"/>
<organism evidence="1">
    <name type="scientific">Brassica cretica</name>
    <name type="common">Mustard</name>
    <dbReference type="NCBI Taxonomy" id="69181"/>
    <lineage>
        <taxon>Eukaryota</taxon>
        <taxon>Viridiplantae</taxon>
        <taxon>Streptophyta</taxon>
        <taxon>Embryophyta</taxon>
        <taxon>Tracheophyta</taxon>
        <taxon>Spermatophyta</taxon>
        <taxon>Magnoliopsida</taxon>
        <taxon>eudicotyledons</taxon>
        <taxon>Gunneridae</taxon>
        <taxon>Pentapetalae</taxon>
        <taxon>rosids</taxon>
        <taxon>malvids</taxon>
        <taxon>Brassicales</taxon>
        <taxon>Brassicaceae</taxon>
        <taxon>Brassiceae</taxon>
        <taxon>Brassica</taxon>
    </lineage>
</organism>
<comment type="caution">
    <text evidence="1">The sequence shown here is derived from an EMBL/GenBank/DDBJ whole genome shotgun (WGS) entry which is preliminary data.</text>
</comment>
<dbReference type="EMBL" id="QGKY02000089">
    <property type="protein sequence ID" value="KAF2615888.1"/>
    <property type="molecule type" value="Genomic_DNA"/>
</dbReference>
<name>A0A8S9MCK0_BRACR</name>
<protein>
    <submittedName>
        <fullName evidence="1">Uncharacterized protein</fullName>
    </submittedName>
</protein>